<sequence length="967" mass="113089">MAPATPSRPSTAGRTQHATPPEGARPLAEELQEVPMETDEEGEIQSPPIHPNSHEDEVKKLKKKLRDLGEQHNTLLDNAKNNAKIAQNRIEALEKKVADLAEIAESLGKTAENSQKLYREHIEHTQALVATGKDPGEILRPRQPDSFNGDADKLQGFLTSLRSYQMYYPIQFTTEELRVRHGMGFLKDKALRMMEPIIRDYVNNPPDKRQQMTKYVYEKYEHFESELRNAFGIMDEKRMAEMKIRQLKQRGSAADYLAEYRYQAAKLNWGEEAHMAQVYLGLKSEVKDAMVNIRPKPKDLNELANIAVEIDNQQYERRKEKQAEKHGGSYNPRWNTKQQSANQGKKRHVDTQHGTEPGPMTLGATQRDNRRRPRDMSKVKCYNCNQFGHMAHGCPQPRKARDPNQGKQTLGATNEQDPQMAIRTQTLGMTRSLYDTTDLREDRTAKHGWYPHPDSSIREPQDDFPTEEDAKAGDTPQIPMPHKTKANEYRRKARENPEYREKERKREQAHYRKRKEEKKQEALAQTETLGMMRERRPSRQEIKKYLENLQGNEAAPDKGKQALKQVDDVPARVTLQDTEEAVKKEREAGNEIRARKYHQSRSMGHRGGAARAAARHLRREDERIEQRWRQPYEPLFDETGIRIWTSNEERCLQGAREHGNTNKLEVLHVRAYHMSDATNPLHKEPKFDPKDDLRTFPTHPGHKELSWVSCKYHWCGMHKQDKEDNDCFPVMIPGTPNDEPYLKEEVEGYLAYLWYENLGVVELRFHIAYYREIKKNQDHRQEVQQMIQEITEAEKEYQERMKDGRYDHLRKKPSLNDTSSEDEQETTNPELEAIARFFETPHNSRGKPTEGQKKAWRQWCRYEWELMRERHELSEADHIEGCTDPERCHESYLATIGALHERQMTEEEKYEARLKTPEEQYEELEERFQQQLFDDEFTNDCTDGEGCCDSDCERTHRDASGKVVRLL</sequence>
<feature type="compositionally biased region" description="Acidic residues" evidence="3">
    <location>
        <begin position="30"/>
        <end position="43"/>
    </location>
</feature>
<gene>
    <name evidence="5" type="primary">Rtl1</name>
    <name evidence="5" type="ORF">Forpe1208_v016033</name>
</gene>
<feature type="region of interest" description="Disordered" evidence="3">
    <location>
        <begin position="444"/>
        <end position="538"/>
    </location>
</feature>
<dbReference type="AlphaFoldDB" id="A0A8J5TPK3"/>
<feature type="region of interest" description="Disordered" evidence="3">
    <location>
        <begin position="314"/>
        <end position="376"/>
    </location>
</feature>
<dbReference type="Proteomes" id="UP000694050">
    <property type="component" value="Unassembled WGS sequence"/>
</dbReference>
<dbReference type="Pfam" id="PF03732">
    <property type="entry name" value="Retrotrans_gag"/>
    <property type="match status" value="1"/>
</dbReference>
<feature type="compositionally biased region" description="Polar residues" evidence="3">
    <location>
        <begin position="405"/>
        <end position="417"/>
    </location>
</feature>
<feature type="compositionally biased region" description="Basic and acidic residues" evidence="3">
    <location>
        <begin position="134"/>
        <end position="143"/>
    </location>
</feature>
<feature type="compositionally biased region" description="Polar residues" evidence="3">
    <location>
        <begin position="332"/>
        <end position="343"/>
    </location>
</feature>
<evidence type="ECO:0000259" key="4">
    <source>
        <dbReference type="PROSITE" id="PS50158"/>
    </source>
</evidence>
<dbReference type="GO" id="GO:0008270">
    <property type="term" value="F:zinc ion binding"/>
    <property type="evidence" value="ECO:0007669"/>
    <property type="project" value="UniProtKB-KW"/>
</dbReference>
<evidence type="ECO:0000256" key="3">
    <source>
        <dbReference type="SAM" id="MobiDB-lite"/>
    </source>
</evidence>
<dbReference type="InterPro" id="IPR005162">
    <property type="entry name" value="Retrotrans_gag_dom"/>
</dbReference>
<protein>
    <submittedName>
        <fullName evidence="5">Retrotransposon-like protein 1</fullName>
    </submittedName>
</protein>
<dbReference type="Pfam" id="PF00098">
    <property type="entry name" value="zf-CCHC"/>
    <property type="match status" value="1"/>
</dbReference>
<keyword evidence="1" id="KW-0863">Zinc-finger</keyword>
<dbReference type="InterPro" id="IPR032567">
    <property type="entry name" value="RTL1-rel"/>
</dbReference>
<dbReference type="PROSITE" id="PS50158">
    <property type="entry name" value="ZF_CCHC"/>
    <property type="match status" value="1"/>
</dbReference>
<feature type="domain" description="CCHC-type" evidence="4">
    <location>
        <begin position="380"/>
        <end position="396"/>
    </location>
</feature>
<evidence type="ECO:0000313" key="5">
    <source>
        <dbReference type="EMBL" id="KAG7404194.1"/>
    </source>
</evidence>
<keyword evidence="1" id="KW-0862">Zinc</keyword>
<feature type="region of interest" description="Disordered" evidence="3">
    <location>
        <begin position="127"/>
        <end position="146"/>
    </location>
</feature>
<dbReference type="InterPro" id="IPR001878">
    <property type="entry name" value="Znf_CCHC"/>
</dbReference>
<evidence type="ECO:0000256" key="2">
    <source>
        <dbReference type="SAM" id="Coils"/>
    </source>
</evidence>
<dbReference type="PANTHER" id="PTHR15503:SF22">
    <property type="entry name" value="TRANSPOSON TY3-I GAG POLYPROTEIN"/>
    <property type="match status" value="1"/>
</dbReference>
<proteinExistence type="predicted"/>
<feature type="region of interest" description="Disordered" evidence="3">
    <location>
        <begin position="392"/>
        <end position="417"/>
    </location>
</feature>
<feature type="compositionally biased region" description="Basic and acidic residues" evidence="3">
    <location>
        <begin position="485"/>
        <end position="510"/>
    </location>
</feature>
<evidence type="ECO:0000313" key="6">
    <source>
        <dbReference type="Proteomes" id="UP000694050"/>
    </source>
</evidence>
<dbReference type="EMBL" id="JAELUQ010000013">
    <property type="protein sequence ID" value="KAG7404194.1"/>
    <property type="molecule type" value="Genomic_DNA"/>
</dbReference>
<keyword evidence="1" id="KW-0479">Metal-binding</keyword>
<feature type="region of interest" description="Disordered" evidence="3">
    <location>
        <begin position="802"/>
        <end position="827"/>
    </location>
</feature>
<dbReference type="PANTHER" id="PTHR15503">
    <property type="entry name" value="LDOC1 RELATED"/>
    <property type="match status" value="1"/>
</dbReference>
<comment type="caution">
    <text evidence="5">The sequence shown here is derived from an EMBL/GenBank/DDBJ whole genome shotgun (WGS) entry which is preliminary data.</text>
</comment>
<feature type="region of interest" description="Disordered" evidence="3">
    <location>
        <begin position="1"/>
        <end position="55"/>
    </location>
</feature>
<dbReference type="GO" id="GO:0003676">
    <property type="term" value="F:nucleic acid binding"/>
    <property type="evidence" value="ECO:0007669"/>
    <property type="project" value="InterPro"/>
</dbReference>
<organism evidence="5 6">
    <name type="scientific">Fusarium oxysporum f. sp. rapae</name>
    <dbReference type="NCBI Taxonomy" id="485398"/>
    <lineage>
        <taxon>Eukaryota</taxon>
        <taxon>Fungi</taxon>
        <taxon>Dikarya</taxon>
        <taxon>Ascomycota</taxon>
        <taxon>Pezizomycotina</taxon>
        <taxon>Sordariomycetes</taxon>
        <taxon>Hypocreomycetidae</taxon>
        <taxon>Hypocreales</taxon>
        <taxon>Nectriaceae</taxon>
        <taxon>Fusarium</taxon>
        <taxon>Fusarium oxysporum species complex</taxon>
    </lineage>
</organism>
<accession>A0A8J5TPK3</accession>
<name>A0A8J5TPK3_FUSOX</name>
<evidence type="ECO:0000256" key="1">
    <source>
        <dbReference type="PROSITE-ProRule" id="PRU00047"/>
    </source>
</evidence>
<dbReference type="SMART" id="SM00343">
    <property type="entry name" value="ZnF_C2HC"/>
    <property type="match status" value="1"/>
</dbReference>
<feature type="compositionally biased region" description="Basic and acidic residues" evidence="3">
    <location>
        <begin position="314"/>
        <end position="327"/>
    </location>
</feature>
<reference evidence="5" key="1">
    <citation type="submission" date="2021-04" db="EMBL/GenBank/DDBJ databases">
        <title>First draft genome resource for Brassicaceae pathogens Fusarium oxysporum f. sp. raphani and Fusarium oxysporum f. sp. rapae.</title>
        <authorList>
            <person name="Asai S."/>
        </authorList>
    </citation>
    <scope>NUCLEOTIDE SEQUENCE</scope>
    <source>
        <strain evidence="5">Tf1208</strain>
    </source>
</reference>
<feature type="coiled-coil region" evidence="2">
    <location>
        <begin position="58"/>
        <end position="110"/>
    </location>
</feature>
<feature type="compositionally biased region" description="Polar residues" evidence="3">
    <location>
        <begin position="7"/>
        <end position="18"/>
    </location>
</feature>
<keyword evidence="2" id="KW-0175">Coiled coil</keyword>